<dbReference type="EMBL" id="FLRD01000125">
    <property type="protein sequence ID" value="SBT42727.1"/>
    <property type="molecule type" value="Genomic_DNA"/>
</dbReference>
<gene>
    <name evidence="2" type="ORF">POVWA1_046490</name>
</gene>
<name>A0A1A8ZFS2_PLAOA</name>
<feature type="region of interest" description="Disordered" evidence="1">
    <location>
        <begin position="52"/>
        <end position="86"/>
    </location>
</feature>
<sequence length="728" mass="81934">MDMTKCRSSIRKHKISNAEPTYEKPTVRGSMLNETCSDEGEIEFEGWVEFVTKNDNDSDNDNDNRNGNKNEYKNGNKNEYKNGNKNEYKNEYKNECKNEYNNGYNNECNNDYNDNCEGDAYGEKGKKRNTKRYSTFNIPWTTEENTYLNNIKRVDRNSRRESSKNNVIRNEQNPEYLYTSSNYQYEQPIMMTTNGGEMVYASENRIYPVITNTQERENNAMNVLSPNYVDPIPPVVLKNQQILPQLYIRQPPTVIVTNEPRPPLVINPPPANIVFKNKAPQPIYVNSTRPNIIIKNDPAIIQNPVDMDTTPIQLDMPSPSCTSPIKESIKYSTPVTFKKESVVDNRNCFFKTNINTLQSSTPSAHVIQVDNNISDISQQTIPNVYMINDSNHQLAHLYQTHIPLSTINPINNVIHAQQPLNQGINYIVPDLHQTGHPTYALALSQPDTSGGHTMHQQMAYPATQPVQQAAYQMMTSPSVQAVPSQSVQAMPSQSVQAVSSQSVQAMPSQSVQAMPSQSVQAMPSQSVQAMPSQSVQAMPSQSVQAMPSQSVQAMPSPSVQMIPPTQQYEVYGSMNNQLPYENGYTTQTAQPIFANGNSPSYIYPNSMPRNTMMHAQTAHNTLPRTRTILPNNNMIESSPNLMRYHNPLPHNIGVNKSIMQQPAASSEHIPSCGLVGCASPNKGTHTHALRRNTYSNTYANMMQPLPKKVQIVARPVYNESTRSYNVYR</sequence>
<proteinExistence type="predicted"/>
<accession>A0A1A8ZFS2</accession>
<evidence type="ECO:0000313" key="2">
    <source>
        <dbReference type="EMBL" id="SBT42727.1"/>
    </source>
</evidence>
<reference evidence="3" key="1">
    <citation type="submission" date="2016-05" db="EMBL/GenBank/DDBJ databases">
        <authorList>
            <person name="Naeem Raeece"/>
        </authorList>
    </citation>
    <scope>NUCLEOTIDE SEQUENCE [LARGE SCALE GENOMIC DNA]</scope>
</reference>
<keyword evidence="3" id="KW-1185">Reference proteome</keyword>
<evidence type="ECO:0000313" key="3">
    <source>
        <dbReference type="Proteomes" id="UP000078555"/>
    </source>
</evidence>
<dbReference type="Proteomes" id="UP000078555">
    <property type="component" value="Unassembled WGS sequence"/>
</dbReference>
<feature type="region of interest" description="Disordered" evidence="1">
    <location>
        <begin position="1"/>
        <end position="30"/>
    </location>
</feature>
<organism evidence="2 3">
    <name type="scientific">Plasmodium ovale wallikeri</name>
    <dbReference type="NCBI Taxonomy" id="864142"/>
    <lineage>
        <taxon>Eukaryota</taxon>
        <taxon>Sar</taxon>
        <taxon>Alveolata</taxon>
        <taxon>Apicomplexa</taxon>
        <taxon>Aconoidasida</taxon>
        <taxon>Haemosporida</taxon>
        <taxon>Plasmodiidae</taxon>
        <taxon>Plasmodium</taxon>
        <taxon>Plasmodium (Plasmodium)</taxon>
    </lineage>
</organism>
<dbReference type="AlphaFoldDB" id="A0A1A8ZFS2"/>
<evidence type="ECO:0000256" key="1">
    <source>
        <dbReference type="SAM" id="MobiDB-lite"/>
    </source>
</evidence>
<protein>
    <submittedName>
        <fullName evidence="2">Pv-fam-g protein</fullName>
    </submittedName>
</protein>